<protein>
    <submittedName>
        <fullName evidence="1">Uncharacterized protein</fullName>
    </submittedName>
</protein>
<dbReference type="Proteomes" id="UP000006620">
    <property type="component" value="Chromosome"/>
</dbReference>
<dbReference type="EMBL" id="CP002869">
    <property type="protein sequence ID" value="AEI39894.1"/>
    <property type="molecule type" value="Genomic_DNA"/>
</dbReference>
<gene>
    <name evidence="1" type="ordered locus">KNP414_01330</name>
</gene>
<dbReference type="HOGENOM" id="CLU_3120649_0_0_9"/>
<organism evidence="1 2">
    <name type="scientific">Paenibacillus mucilaginosus (strain KNP414)</name>
    <dbReference type="NCBI Taxonomy" id="1036673"/>
    <lineage>
        <taxon>Bacteria</taxon>
        <taxon>Bacillati</taxon>
        <taxon>Bacillota</taxon>
        <taxon>Bacilli</taxon>
        <taxon>Bacillales</taxon>
        <taxon>Paenibacillaceae</taxon>
        <taxon>Paenibacillus</taxon>
    </lineage>
</organism>
<reference evidence="1 2" key="2">
    <citation type="journal article" date="2013" name="Genome Announc.">
        <title>Genome Sequence of Growth-Improving Paenibacillus mucilaginosus Strain KNP414.</title>
        <authorList>
            <person name="Lu J.J."/>
            <person name="Wang J.F."/>
            <person name="Hu X.F."/>
        </authorList>
    </citation>
    <scope>NUCLEOTIDE SEQUENCE [LARGE SCALE GENOMIC DNA]</scope>
    <source>
        <strain evidence="1 2">KNP414</strain>
    </source>
</reference>
<evidence type="ECO:0000313" key="2">
    <source>
        <dbReference type="Proteomes" id="UP000006620"/>
    </source>
</evidence>
<accession>F8FJD1</accession>
<name>F8FJD1_PAEMK</name>
<evidence type="ECO:0000313" key="1">
    <source>
        <dbReference type="EMBL" id="AEI39894.1"/>
    </source>
</evidence>
<dbReference type="KEGG" id="pms:KNP414_01330"/>
<proteinExistence type="predicted"/>
<sequence>MPRRLVCLFLAFGHPHGRFWDGGERWNPNVRYRLEVLYIYSIYIDSIYKP</sequence>
<dbReference type="AlphaFoldDB" id="F8FJD1"/>
<reference evidence="2" key="1">
    <citation type="submission" date="2011-06" db="EMBL/GenBank/DDBJ databases">
        <title>Complete genome sequence of Paenibacillus mucilaginosus KNP414.</title>
        <authorList>
            <person name="Wang J."/>
            <person name="Hu S."/>
            <person name="Hu X."/>
            <person name="Zhang B."/>
            <person name="Dong D."/>
            <person name="Zhang S."/>
            <person name="Zhao K."/>
            <person name="Wu D."/>
        </authorList>
    </citation>
    <scope>NUCLEOTIDE SEQUENCE [LARGE SCALE GENOMIC DNA]</scope>
    <source>
        <strain evidence="2">KNP414</strain>
    </source>
</reference>